<dbReference type="FunCoup" id="B9SLU1">
    <property type="interactions" value="288"/>
</dbReference>
<protein>
    <recommendedName>
        <fullName evidence="5">Protein SIEVE ELEMENT OCCLUSION B</fullName>
    </recommendedName>
</protein>
<dbReference type="PANTHER" id="PTHR33232:SF9">
    <property type="entry name" value="PROTEIN SIEVE ELEMENT OCCLUSION B"/>
    <property type="match status" value="1"/>
</dbReference>
<gene>
    <name evidence="3" type="ORF">RCOM_0531920</name>
</gene>
<feature type="domain" description="Sieve element occlusion C-terminal" evidence="2">
    <location>
        <begin position="454"/>
        <end position="683"/>
    </location>
</feature>
<dbReference type="InterPro" id="IPR039299">
    <property type="entry name" value="SEOA"/>
</dbReference>
<dbReference type="InterPro" id="IPR027944">
    <property type="entry name" value="SEO_C"/>
</dbReference>
<reference evidence="4" key="1">
    <citation type="journal article" date="2010" name="Nat. Biotechnol.">
        <title>Draft genome sequence of the oilseed species Ricinus communis.</title>
        <authorList>
            <person name="Chan A.P."/>
            <person name="Crabtree J."/>
            <person name="Zhao Q."/>
            <person name="Lorenzi H."/>
            <person name="Orvis J."/>
            <person name="Puiu D."/>
            <person name="Melake-Berhan A."/>
            <person name="Jones K.M."/>
            <person name="Redman J."/>
            <person name="Chen G."/>
            <person name="Cahoon E.B."/>
            <person name="Gedil M."/>
            <person name="Stanke M."/>
            <person name="Haas B.J."/>
            <person name="Wortman J.R."/>
            <person name="Fraser-Liggett C.M."/>
            <person name="Ravel J."/>
            <person name="Rabinowicz P.D."/>
        </authorList>
    </citation>
    <scope>NUCLEOTIDE SEQUENCE [LARGE SCALE GENOMIC DNA]</scope>
    <source>
        <strain evidence="4">cv. Hale</strain>
    </source>
</reference>
<dbReference type="InterPro" id="IPR027942">
    <property type="entry name" value="SEO_N"/>
</dbReference>
<dbReference type="AlphaFoldDB" id="B9SLU1"/>
<dbReference type="Proteomes" id="UP000008311">
    <property type="component" value="Unassembled WGS sequence"/>
</dbReference>
<dbReference type="Pfam" id="PF14577">
    <property type="entry name" value="SEO_C"/>
    <property type="match status" value="1"/>
</dbReference>
<dbReference type="InParanoid" id="B9SLU1"/>
<evidence type="ECO:0000259" key="2">
    <source>
        <dbReference type="Pfam" id="PF14577"/>
    </source>
</evidence>
<proteinExistence type="predicted"/>
<evidence type="ECO:0008006" key="5">
    <source>
        <dbReference type="Google" id="ProtNLM"/>
    </source>
</evidence>
<evidence type="ECO:0000313" key="3">
    <source>
        <dbReference type="EMBL" id="EEF35447.1"/>
    </source>
</evidence>
<name>B9SLU1_RICCO</name>
<dbReference type="OrthoDB" id="1854460at2759"/>
<dbReference type="GO" id="GO:0010088">
    <property type="term" value="P:phloem development"/>
    <property type="evidence" value="ECO:0007669"/>
    <property type="project" value="InterPro"/>
</dbReference>
<sequence length="685" mass="79369">MAYAASTSASQHLIKSEGSMAALSDEDSLMKLVQETHAPDDRKFDVRTLLNVLEDILINCESREIESIMPATQTHKETPDNSREVLESLSYIIDKLSSEISYKVLSGADGHRTTISFLNMLSNYSWDSKLVLIMLAFALNYGEFWLIAEIRFSNPFAKTMATLKQFRPFILEYAATSLKPTFDALNNLIRVMREVTKCVVEVGELSSEIPAYLELSALVQRATYWTTISAMACATQINTLAKLDNADQLAGELSTLADKLQNIHDRLRSQLTICYQQKDDMSYQMLLNLFKSVHIDNMKILKALICSKNDIQPLFDGYTKKRVNIDVLRQKNVLLLISDLHIPDYEIFFLETHYRITGNHLFEVVWIPIMDRTIKWNDLGQKQFESLQSKMPWYTVYHPTQIDKVVIKFIKEVWHFNNKPILVVLDPHGKVVSPNALHMMWIWGSHAFPFTSLREEMLWKEETWRLELLVDGIDPMLVNWVGEEEYIFLHGGDDVEWVKEFTEMVRKVSQAAQKPVEMVYLGKSYKKDKVRKIAKTITDEKLGHSWDPTMIWFFWTRLDSMLFSKIQLRKIDENDTLTHEIKKLISYDKEMGWALLSKGPNIVVNGHSTTVLRALTEYDKWKENVPVKGFDLSFKEHHDKLQNTNGPCCRFEFPSTFGEIPEHLKCPECLRSMEKHMAFRCCHDC</sequence>
<evidence type="ECO:0000313" key="4">
    <source>
        <dbReference type="Proteomes" id="UP000008311"/>
    </source>
</evidence>
<organism evidence="3 4">
    <name type="scientific">Ricinus communis</name>
    <name type="common">Castor bean</name>
    <dbReference type="NCBI Taxonomy" id="3988"/>
    <lineage>
        <taxon>Eukaryota</taxon>
        <taxon>Viridiplantae</taxon>
        <taxon>Streptophyta</taxon>
        <taxon>Embryophyta</taxon>
        <taxon>Tracheophyta</taxon>
        <taxon>Spermatophyta</taxon>
        <taxon>Magnoliopsida</taxon>
        <taxon>eudicotyledons</taxon>
        <taxon>Gunneridae</taxon>
        <taxon>Pentapetalae</taxon>
        <taxon>rosids</taxon>
        <taxon>fabids</taxon>
        <taxon>Malpighiales</taxon>
        <taxon>Euphorbiaceae</taxon>
        <taxon>Acalyphoideae</taxon>
        <taxon>Acalypheae</taxon>
        <taxon>Ricinus</taxon>
    </lineage>
</organism>
<dbReference type="eggNOG" id="ENOG502QRW8">
    <property type="taxonomic scope" value="Eukaryota"/>
</dbReference>
<dbReference type="Pfam" id="PF14576">
    <property type="entry name" value="SEO_N"/>
    <property type="match status" value="1"/>
</dbReference>
<evidence type="ECO:0000259" key="1">
    <source>
        <dbReference type="Pfam" id="PF14576"/>
    </source>
</evidence>
<dbReference type="PANTHER" id="PTHR33232">
    <property type="entry name" value="PROTEIN SIEVE ELEMENT OCCLUSION B-LIKE"/>
    <property type="match status" value="1"/>
</dbReference>
<dbReference type="STRING" id="3988.B9SLU1"/>
<dbReference type="EMBL" id="EQ974021">
    <property type="protein sequence ID" value="EEF35447.1"/>
    <property type="molecule type" value="Genomic_DNA"/>
</dbReference>
<accession>B9SLU1</accession>
<keyword evidence="4" id="KW-1185">Reference proteome</keyword>
<feature type="domain" description="Sieve element occlusion N-terminal" evidence="1">
    <location>
        <begin position="24"/>
        <end position="294"/>
    </location>
</feature>
<dbReference type="KEGG" id="rcu:8260344"/>